<dbReference type="OrthoDB" id="458897at2"/>
<feature type="signal peptide" evidence="1">
    <location>
        <begin position="1"/>
        <end position="26"/>
    </location>
</feature>
<dbReference type="KEGG" id="naz:Aazo_3894"/>
<keyword evidence="3" id="KW-1185">Reference proteome</keyword>
<keyword evidence="1" id="KW-0732">Signal</keyword>
<gene>
    <name evidence="2" type="ordered locus">Aazo_3894</name>
</gene>
<dbReference type="EMBL" id="CP002059">
    <property type="protein sequence ID" value="ADI65400.1"/>
    <property type="molecule type" value="Genomic_DNA"/>
</dbReference>
<evidence type="ECO:0000313" key="3">
    <source>
        <dbReference type="Proteomes" id="UP000001511"/>
    </source>
</evidence>
<dbReference type="Proteomes" id="UP000001511">
    <property type="component" value="Chromosome"/>
</dbReference>
<evidence type="ECO:0008006" key="4">
    <source>
        <dbReference type="Google" id="ProtNLM"/>
    </source>
</evidence>
<protein>
    <recommendedName>
        <fullName evidence="4">PEP-CTERM sorting domain-containing protein</fullName>
    </recommendedName>
</protein>
<dbReference type="eggNOG" id="COG2931">
    <property type="taxonomic scope" value="Bacteria"/>
</dbReference>
<proteinExistence type="predicted"/>
<feature type="chain" id="PRO_5003094925" description="PEP-CTERM sorting domain-containing protein" evidence="1">
    <location>
        <begin position="27"/>
        <end position="185"/>
    </location>
</feature>
<evidence type="ECO:0000256" key="1">
    <source>
        <dbReference type="SAM" id="SignalP"/>
    </source>
</evidence>
<name>D7E4T4_NOSA0</name>
<dbReference type="AlphaFoldDB" id="D7E4T4"/>
<dbReference type="HOGENOM" id="CLU_1459894_0_0_3"/>
<reference evidence="2 3" key="1">
    <citation type="journal article" date="2010" name="PLoS ONE">
        <title>Genome erosion in a nitrogen-fixing vertically transmitted endosymbiotic multicellular cyanobacterium.</title>
        <authorList>
            <person name="Ran L."/>
            <person name="Larsson J."/>
            <person name="Vigil-Stenman T."/>
            <person name="Nylander J.A."/>
            <person name="Ininbergs K."/>
            <person name="Zheng W.W."/>
            <person name="Lapidus A."/>
            <person name="Lowry S."/>
            <person name="Haselkorn R."/>
            <person name="Bergman B."/>
        </authorList>
    </citation>
    <scope>NUCLEOTIDE SEQUENCE [LARGE SCALE GENOMIC DNA]</scope>
    <source>
        <strain evidence="2 3">0708</strain>
    </source>
</reference>
<accession>D7E4T4</accession>
<evidence type="ECO:0000313" key="2">
    <source>
        <dbReference type="EMBL" id="ADI65400.1"/>
    </source>
</evidence>
<sequence>MRQLVKFAIGTITFLSCLQGTLSAQALTYQFNWTGENGYSATGNFSFNDLDNDGIARANNSNNFNEFTVFNITFRELVTNSLATLATYDLNQLQSFNPTFNFNYDFVNNVVLQTGNFSDADGFSISDGHNGFFLTRNGKDRISFGETDETFFDFSGIVTATPIPFEFSPTLSLSILSAVFAIQKG</sequence>
<dbReference type="PROSITE" id="PS51257">
    <property type="entry name" value="PROKAR_LIPOPROTEIN"/>
    <property type="match status" value="1"/>
</dbReference>
<organism evidence="2 3">
    <name type="scientific">Nostoc azollae (strain 0708)</name>
    <name type="common">Anabaena azollae (strain 0708)</name>
    <dbReference type="NCBI Taxonomy" id="551115"/>
    <lineage>
        <taxon>Bacteria</taxon>
        <taxon>Bacillati</taxon>
        <taxon>Cyanobacteriota</taxon>
        <taxon>Cyanophyceae</taxon>
        <taxon>Nostocales</taxon>
        <taxon>Nostocaceae</taxon>
        <taxon>Trichormus</taxon>
    </lineage>
</organism>
<dbReference type="RefSeq" id="WP_013192412.1">
    <property type="nucleotide sequence ID" value="NC_014248.1"/>
</dbReference>